<accession>A0ABS2KI83</accession>
<dbReference type="RefSeq" id="WP_204632216.1">
    <property type="nucleotide sequence ID" value="NZ_BSOC01000002.1"/>
</dbReference>
<dbReference type="Proteomes" id="UP001430193">
    <property type="component" value="Unassembled WGS sequence"/>
</dbReference>
<sequence length="121" mass="14037">MKNTILNLTETYLQLVEAPPTLIRRVGLFHREKLPLGDVLEIHSINRDAVTCDEVMIYFSCADDREFLISEFDKNFSNVMKFLREKFPGIENWREVIKGPPFEHRIVTLWKNADGSDPKGA</sequence>
<name>A0ABS2KI83_9GAMM</name>
<evidence type="ECO:0000313" key="2">
    <source>
        <dbReference type="Proteomes" id="UP001430193"/>
    </source>
</evidence>
<protein>
    <recommendedName>
        <fullName evidence="3">ASCH domain-containing protein</fullName>
    </recommendedName>
</protein>
<evidence type="ECO:0008006" key="3">
    <source>
        <dbReference type="Google" id="ProtNLM"/>
    </source>
</evidence>
<gene>
    <name evidence="1" type="ORF">ISS99_14035</name>
</gene>
<proteinExistence type="predicted"/>
<dbReference type="EMBL" id="JADIKF010000039">
    <property type="protein sequence ID" value="MBM7130654.1"/>
    <property type="molecule type" value="Genomic_DNA"/>
</dbReference>
<reference evidence="1" key="1">
    <citation type="submission" date="2020-10" db="EMBL/GenBank/DDBJ databases">
        <title>Phylogeny of dyella-like bacteria.</title>
        <authorList>
            <person name="Fu J."/>
        </authorList>
    </citation>
    <scope>NUCLEOTIDE SEQUENCE</scope>
    <source>
        <strain evidence="1">DHON07</strain>
    </source>
</reference>
<evidence type="ECO:0000313" key="1">
    <source>
        <dbReference type="EMBL" id="MBM7130654.1"/>
    </source>
</evidence>
<organism evidence="1 2">
    <name type="scientific">Dyella mobilis</name>
    <dbReference type="NCBI Taxonomy" id="1849582"/>
    <lineage>
        <taxon>Bacteria</taxon>
        <taxon>Pseudomonadati</taxon>
        <taxon>Pseudomonadota</taxon>
        <taxon>Gammaproteobacteria</taxon>
        <taxon>Lysobacterales</taxon>
        <taxon>Rhodanobacteraceae</taxon>
        <taxon>Dyella</taxon>
    </lineage>
</organism>
<keyword evidence="2" id="KW-1185">Reference proteome</keyword>
<comment type="caution">
    <text evidence="1">The sequence shown here is derived from an EMBL/GenBank/DDBJ whole genome shotgun (WGS) entry which is preliminary data.</text>
</comment>